<dbReference type="Pfam" id="PF01933">
    <property type="entry name" value="CofD"/>
    <property type="match status" value="1"/>
</dbReference>
<evidence type="ECO:0000313" key="3">
    <source>
        <dbReference type="Proteomes" id="UP000596902"/>
    </source>
</evidence>
<dbReference type="InterPro" id="IPR038136">
    <property type="entry name" value="CofD-like_dom_sf"/>
</dbReference>
<reference evidence="2" key="2">
    <citation type="submission" date="2020-08" db="EMBL/GenBank/DDBJ databases">
        <title>Draft Genome Sequence of Cumin Blight Pathogen Alternaria burnsii.</title>
        <authorList>
            <person name="Feng Z."/>
        </authorList>
    </citation>
    <scope>NUCLEOTIDE SEQUENCE</scope>
    <source>
        <strain evidence="2">CBS107.38</strain>
    </source>
</reference>
<proteinExistence type="predicted"/>
<dbReference type="PANTHER" id="PTHR31240">
    <property type="entry name" value="MATERNAL EFFECT EMBRYO ARREST 18"/>
    <property type="match status" value="1"/>
</dbReference>
<keyword evidence="3" id="KW-1185">Reference proteome</keyword>
<evidence type="ECO:0000256" key="1">
    <source>
        <dbReference type="SAM" id="MobiDB-lite"/>
    </source>
</evidence>
<feature type="compositionally biased region" description="Acidic residues" evidence="1">
    <location>
        <begin position="1005"/>
        <end position="1019"/>
    </location>
</feature>
<accession>A0A8H7B0Q3</accession>
<dbReference type="Gene3D" id="3.40.50.10680">
    <property type="entry name" value="CofD-like domains"/>
    <property type="match status" value="1"/>
</dbReference>
<dbReference type="GeneID" id="62209428"/>
<gene>
    <name evidence="2" type="ORF">GT037_011203</name>
</gene>
<dbReference type="PANTHER" id="PTHR31240:SF0">
    <property type="entry name" value="MATERNAL EFFECT EMBRYO ARREST 18"/>
    <property type="match status" value="1"/>
</dbReference>
<reference evidence="2" key="1">
    <citation type="submission" date="2020-01" db="EMBL/GenBank/DDBJ databases">
        <authorList>
            <person name="Feng Z.H.Z."/>
        </authorList>
    </citation>
    <scope>NUCLEOTIDE SEQUENCE</scope>
    <source>
        <strain evidence="2">CBS107.38</strain>
    </source>
</reference>
<feature type="compositionally biased region" description="Polar residues" evidence="1">
    <location>
        <begin position="11"/>
        <end position="21"/>
    </location>
</feature>
<sequence length="1212" mass="135226">MSAENFLSPHGDNSTPVSLTTNGTLRTKGIVVFSGGSAANNLVDVFKKVREDKRCPLSYVIPISDNGGSSSELIRVFGGPGIGDVRSRLVRLIPDDPDHDDSEKAAIKTFFNHRLPKERSSAREEWLQIVEAEHALWTNISTAKKELVRSILNVVAYEIVKRRRPSSNFDFSGASIGNLFLTGARLFTGSFESAIYLLSSICSVPSHTSVLPAINTNFTHHISVSLTNGDTITGQNSISHPSISTALVPGSDAPAIDETEQHDRIEDANLPGSLPTLRKQYITFSKADEEELPARIERLWYINPYGQEIRLSANPTVLSALNDAQAVIYSIGSLYTSIIPSLVLKGIGEAVGNPAIRYKILILNSTIDRETGPSSDPYSALDFIAAIAKACEESKNVFGPLDKSQYKKYVTHIIHLQGPGTPAVDRDELKSIGIEPIRVYGKKHEGENFVSWPRYFSPLPCMPTFNATSPTMSLPNVTSGEEIAVMNTSAFKRLYWPILDKEGISNIHVANKENDTSSSPSASFTNHPVALEPATVTNASKIFVTAECLACKEGEWNDGFEGQPEGVERLEDAWDYLVIETADGSPVLVRDVVAQVHTWAANPFIGDKIREGMVWMYNASFERGEDGWCSVGIGSEDDLLEVPEGTKIFFESFFEHGPDQDTGVPVVAIEFWVEGWEGKSAEYFWKSRGDPVKHMLLLRWLGVPRRLNIRSTLSDTIARQLPQIQLNVFCQADAIGTVRKAWLTLTLVETVVSSSPLAFRMETVVACVESVLTYLVGPPPQRPVTQWTMPPNNVYGVPTPSEASTAPDDTETWYCDFWEKAYAVPQKDRNNIIIYEPRETDIPDPRARPEWASKRLRKAYELLGEGHPRIVRCTSPLDSDAGNGVIVERLNPGPHWGDLPVMTTPVQETPSREDKVMLALYYRWALQALSALSFSHSRSVYLTFFSSRNVWLRSDFSLAITGFISVEGPELDADALRDAWKQSKRDERQERDYQAFVAGRTQEPEPSDEESNADSEEIPEGFSESWSEGEWAGDGNALFYDDYFNITYPREGGYHRKPLFYWASFVWELMTNGLTAEAPWKRDIDWSPFSPGGRPTEEAADWRDQLQVLEQARLGSVLLKAWKGEYESAEQAAEDIRKIAREIGINVVSSTVEVGDDWMKLFKDEVDIGEPWENIFELDKAQKKWGTRTLRFKRKTTHVNLPAIEQTNLAGP</sequence>
<name>A0A8H7B0Q3_9PLEO</name>
<dbReference type="EMBL" id="JAAABM010000029">
    <property type="protein sequence ID" value="KAF7670752.1"/>
    <property type="molecule type" value="Genomic_DNA"/>
</dbReference>
<protein>
    <submittedName>
        <fullName evidence="2">Uncharacterized protein</fullName>
    </submittedName>
</protein>
<feature type="region of interest" description="Disordered" evidence="1">
    <location>
        <begin position="997"/>
        <end position="1028"/>
    </location>
</feature>
<dbReference type="RefSeq" id="XP_038781146.1">
    <property type="nucleotide sequence ID" value="XM_038936250.1"/>
</dbReference>
<dbReference type="CDD" id="cd07187">
    <property type="entry name" value="YvcK_like"/>
    <property type="match status" value="1"/>
</dbReference>
<dbReference type="AlphaFoldDB" id="A0A8H7B0Q3"/>
<organism evidence="2 3">
    <name type="scientific">Alternaria burnsii</name>
    <dbReference type="NCBI Taxonomy" id="1187904"/>
    <lineage>
        <taxon>Eukaryota</taxon>
        <taxon>Fungi</taxon>
        <taxon>Dikarya</taxon>
        <taxon>Ascomycota</taxon>
        <taxon>Pezizomycotina</taxon>
        <taxon>Dothideomycetes</taxon>
        <taxon>Pleosporomycetidae</taxon>
        <taxon>Pleosporales</taxon>
        <taxon>Pleosporineae</taxon>
        <taxon>Pleosporaceae</taxon>
        <taxon>Alternaria</taxon>
        <taxon>Alternaria sect. Alternaria</taxon>
    </lineage>
</organism>
<dbReference type="GO" id="GO:0043743">
    <property type="term" value="F:LPPG:FO 2-phospho-L-lactate transferase activity"/>
    <property type="evidence" value="ECO:0007669"/>
    <property type="project" value="InterPro"/>
</dbReference>
<dbReference type="Proteomes" id="UP000596902">
    <property type="component" value="Unassembled WGS sequence"/>
</dbReference>
<comment type="caution">
    <text evidence="2">The sequence shown here is derived from an EMBL/GenBank/DDBJ whole genome shotgun (WGS) entry which is preliminary data.</text>
</comment>
<dbReference type="InterPro" id="IPR002882">
    <property type="entry name" value="CofD"/>
</dbReference>
<feature type="region of interest" description="Disordered" evidence="1">
    <location>
        <begin position="1"/>
        <end position="21"/>
    </location>
</feature>
<dbReference type="SUPFAM" id="SSF142338">
    <property type="entry name" value="CofD-like"/>
    <property type="match status" value="1"/>
</dbReference>
<evidence type="ECO:0000313" key="2">
    <source>
        <dbReference type="EMBL" id="KAF7670752.1"/>
    </source>
</evidence>